<dbReference type="Proteomes" id="UP001595556">
    <property type="component" value="Unassembled WGS sequence"/>
</dbReference>
<dbReference type="Pfam" id="PF12395">
    <property type="entry name" value="DUF3658"/>
    <property type="match status" value="1"/>
</dbReference>
<organism evidence="2 3">
    <name type="scientific">Piscinibacterium candidicorallinum</name>
    <dbReference type="NCBI Taxonomy" id="1793872"/>
    <lineage>
        <taxon>Bacteria</taxon>
        <taxon>Pseudomonadati</taxon>
        <taxon>Pseudomonadota</taxon>
        <taxon>Betaproteobacteria</taxon>
        <taxon>Burkholderiales</taxon>
        <taxon>Piscinibacterium</taxon>
    </lineage>
</organism>
<evidence type="ECO:0000313" key="2">
    <source>
        <dbReference type="EMBL" id="MFC3149389.1"/>
    </source>
</evidence>
<proteinExistence type="predicted"/>
<dbReference type="InterPro" id="IPR022123">
    <property type="entry name" value="DUF3658"/>
</dbReference>
<name>A0ABV7H674_9BURK</name>
<keyword evidence="3" id="KW-1185">Reference proteome</keyword>
<protein>
    <submittedName>
        <fullName evidence="2">DUF3658 domain-containing protein</fullName>
    </submittedName>
</protein>
<evidence type="ECO:0000259" key="1">
    <source>
        <dbReference type="Pfam" id="PF12395"/>
    </source>
</evidence>
<dbReference type="EMBL" id="JBHRTI010000010">
    <property type="protein sequence ID" value="MFC3149389.1"/>
    <property type="molecule type" value="Genomic_DNA"/>
</dbReference>
<sequence>MSNARDFDSPPTEAQLQRIASLSASDLADIDAALLALCIPQWRTLARVVGGAMLSFEGRFAGVPDTYFAQRVARLIDAGVLEVTGDPRRMRGCEIRRAG</sequence>
<comment type="caution">
    <text evidence="2">The sequence shown here is derived from an EMBL/GenBank/DDBJ whole genome shotgun (WGS) entry which is preliminary data.</text>
</comment>
<accession>A0ABV7H674</accession>
<reference evidence="3" key="1">
    <citation type="journal article" date="2019" name="Int. J. Syst. Evol. Microbiol.">
        <title>The Global Catalogue of Microorganisms (GCM) 10K type strain sequencing project: providing services to taxonomists for standard genome sequencing and annotation.</title>
        <authorList>
            <consortium name="The Broad Institute Genomics Platform"/>
            <consortium name="The Broad Institute Genome Sequencing Center for Infectious Disease"/>
            <person name="Wu L."/>
            <person name="Ma J."/>
        </authorList>
    </citation>
    <scope>NUCLEOTIDE SEQUENCE [LARGE SCALE GENOMIC DNA]</scope>
    <source>
        <strain evidence="3">KCTC 52168</strain>
    </source>
</reference>
<feature type="domain" description="DUF3658" evidence="1">
    <location>
        <begin position="27"/>
        <end position="93"/>
    </location>
</feature>
<evidence type="ECO:0000313" key="3">
    <source>
        <dbReference type="Proteomes" id="UP001595556"/>
    </source>
</evidence>
<dbReference type="RefSeq" id="WP_377306110.1">
    <property type="nucleotide sequence ID" value="NZ_CP180191.1"/>
</dbReference>
<gene>
    <name evidence="2" type="ORF">ACFOEN_17330</name>
</gene>